<dbReference type="GO" id="GO:0015250">
    <property type="term" value="F:water channel activity"/>
    <property type="evidence" value="ECO:0007669"/>
    <property type="project" value="TreeGrafter"/>
</dbReference>
<sequence length="189" mass="20129">MDAEVNREGLDGGQLNPAVSLLLWSFGKISIMEVLIYSLAQTLGAILGAAGTYMQYYDAIQAYDPLRTVVGPNATAGIFGSFPSPFLSMVGGFVDQTVGTAILGLCVAIVIDSRNRIPHYVAPMYFGCAVMMIGTAFGLNVGYPINPARDFGPRLFTFLIYGGAVFSEPNCCWWVIPIIAPLFGAVLGA</sequence>
<evidence type="ECO:0000313" key="10">
    <source>
        <dbReference type="EMBL" id="VDD84946.1"/>
    </source>
</evidence>
<proteinExistence type="inferred from homology"/>
<dbReference type="OrthoDB" id="3222at2759"/>
<dbReference type="InterPro" id="IPR000425">
    <property type="entry name" value="MIP"/>
</dbReference>
<evidence type="ECO:0000256" key="3">
    <source>
        <dbReference type="ARBA" id="ARBA00022448"/>
    </source>
</evidence>
<evidence type="ECO:0000313" key="12">
    <source>
        <dbReference type="WBParaSite" id="EVEC_0000012801-mRNA-1"/>
    </source>
</evidence>
<dbReference type="AlphaFoldDB" id="A0A0N4USM4"/>
<evidence type="ECO:0000256" key="5">
    <source>
        <dbReference type="ARBA" id="ARBA00022989"/>
    </source>
</evidence>
<evidence type="ECO:0000256" key="7">
    <source>
        <dbReference type="ARBA" id="ARBA00045280"/>
    </source>
</evidence>
<feature type="transmembrane region" description="Helical" evidence="9">
    <location>
        <begin position="34"/>
        <end position="56"/>
    </location>
</feature>
<keyword evidence="11" id="KW-1185">Reference proteome</keyword>
<feature type="transmembrane region" description="Helical" evidence="9">
    <location>
        <begin position="155"/>
        <end position="188"/>
    </location>
</feature>
<reference evidence="12" key="1">
    <citation type="submission" date="2017-02" db="UniProtKB">
        <authorList>
            <consortium name="WormBaseParasite"/>
        </authorList>
    </citation>
    <scope>IDENTIFICATION</scope>
</reference>
<accession>A0A0N4USM4</accession>
<dbReference type="Pfam" id="PF00230">
    <property type="entry name" value="MIP"/>
    <property type="match status" value="1"/>
</dbReference>
<dbReference type="InterPro" id="IPR023271">
    <property type="entry name" value="Aquaporin-like"/>
</dbReference>
<dbReference type="PANTHER" id="PTHR43829:SF9">
    <property type="entry name" value="AQUAPORIN-9"/>
    <property type="match status" value="1"/>
</dbReference>
<feature type="transmembrane region" description="Helical" evidence="9">
    <location>
        <begin position="123"/>
        <end position="143"/>
    </location>
</feature>
<keyword evidence="6 9" id="KW-0472">Membrane</keyword>
<comment type="function">
    <text evidence="7">Aquaglyceroporin that may modulate the water content and osmolytes during anhydrobiosis.</text>
</comment>
<evidence type="ECO:0000256" key="1">
    <source>
        <dbReference type="ARBA" id="ARBA00004141"/>
    </source>
</evidence>
<comment type="subcellular location">
    <subcellularLocation>
        <location evidence="1">Membrane</location>
        <topology evidence="1">Multi-pass membrane protein</topology>
    </subcellularLocation>
</comment>
<dbReference type="InterPro" id="IPR050363">
    <property type="entry name" value="MIP/Aquaporin"/>
</dbReference>
<name>A0A0N4USM4_ENTVE</name>
<organism evidence="12">
    <name type="scientific">Enterobius vermicularis</name>
    <name type="common">Human pinworm</name>
    <dbReference type="NCBI Taxonomy" id="51028"/>
    <lineage>
        <taxon>Eukaryota</taxon>
        <taxon>Metazoa</taxon>
        <taxon>Ecdysozoa</taxon>
        <taxon>Nematoda</taxon>
        <taxon>Chromadorea</taxon>
        <taxon>Rhabditida</taxon>
        <taxon>Spirurina</taxon>
        <taxon>Oxyuridomorpha</taxon>
        <taxon>Oxyuroidea</taxon>
        <taxon>Oxyuridae</taxon>
        <taxon>Enterobius</taxon>
    </lineage>
</organism>
<keyword evidence="3 8" id="KW-0813">Transport</keyword>
<dbReference type="WBParaSite" id="EVEC_0000012801-mRNA-1">
    <property type="protein sequence ID" value="EVEC_0000012801-mRNA-1"/>
    <property type="gene ID" value="EVEC_0000012801"/>
</dbReference>
<reference evidence="10 11" key="2">
    <citation type="submission" date="2018-10" db="EMBL/GenBank/DDBJ databases">
        <authorList>
            <consortium name="Pathogen Informatics"/>
        </authorList>
    </citation>
    <scope>NUCLEOTIDE SEQUENCE [LARGE SCALE GENOMIC DNA]</scope>
</reference>
<evidence type="ECO:0000256" key="6">
    <source>
        <dbReference type="ARBA" id="ARBA00023136"/>
    </source>
</evidence>
<evidence type="ECO:0000256" key="8">
    <source>
        <dbReference type="RuleBase" id="RU000477"/>
    </source>
</evidence>
<dbReference type="STRING" id="51028.A0A0N4USM4"/>
<comment type="similarity">
    <text evidence="2 8">Belongs to the MIP/aquaporin (TC 1.A.8) family.</text>
</comment>
<dbReference type="Gene3D" id="1.20.1080.10">
    <property type="entry name" value="Glycerol uptake facilitator protein"/>
    <property type="match status" value="1"/>
</dbReference>
<evidence type="ECO:0000256" key="9">
    <source>
        <dbReference type="SAM" id="Phobius"/>
    </source>
</evidence>
<gene>
    <name evidence="10" type="ORF">EVEC_LOCUS89</name>
</gene>
<dbReference type="GO" id="GO:0016323">
    <property type="term" value="C:basolateral plasma membrane"/>
    <property type="evidence" value="ECO:0007669"/>
    <property type="project" value="TreeGrafter"/>
</dbReference>
<dbReference type="PRINTS" id="PR00783">
    <property type="entry name" value="MINTRINSICP"/>
</dbReference>
<dbReference type="Proteomes" id="UP000274131">
    <property type="component" value="Unassembled WGS sequence"/>
</dbReference>
<dbReference type="PANTHER" id="PTHR43829">
    <property type="entry name" value="AQUAPORIN OR AQUAGLYCEROPORIN RELATED"/>
    <property type="match status" value="1"/>
</dbReference>
<dbReference type="GO" id="GO:0015254">
    <property type="term" value="F:glycerol channel activity"/>
    <property type="evidence" value="ECO:0007669"/>
    <property type="project" value="TreeGrafter"/>
</dbReference>
<feature type="transmembrane region" description="Helical" evidence="9">
    <location>
        <begin position="86"/>
        <end position="111"/>
    </location>
</feature>
<dbReference type="SUPFAM" id="SSF81338">
    <property type="entry name" value="Aquaporin-like"/>
    <property type="match status" value="1"/>
</dbReference>
<evidence type="ECO:0000256" key="2">
    <source>
        <dbReference type="ARBA" id="ARBA00006175"/>
    </source>
</evidence>
<keyword evidence="4 8" id="KW-0812">Transmembrane</keyword>
<evidence type="ECO:0000313" key="11">
    <source>
        <dbReference type="Proteomes" id="UP000274131"/>
    </source>
</evidence>
<dbReference type="EMBL" id="UXUI01000044">
    <property type="protein sequence ID" value="VDD84946.1"/>
    <property type="molecule type" value="Genomic_DNA"/>
</dbReference>
<evidence type="ECO:0000256" key="4">
    <source>
        <dbReference type="ARBA" id="ARBA00022692"/>
    </source>
</evidence>
<keyword evidence="5 9" id="KW-1133">Transmembrane helix</keyword>
<protein>
    <submittedName>
        <fullName evidence="12">Aquaporin-9</fullName>
    </submittedName>
</protein>